<sequence>MPSHSVHFENRFSMSPTSNRLDYFDSEHTKLDEVEVGACELLPTIKSTPLSKIGTCRSQEANFQICERPPFGIEKSEQPITVEVAAANNEDNFTAKSAIYTTLDHSYVSAAAATSLGLQRIPMPASLKAMPYYSPFGLLEPTHFVAMLIQGSEFSRFTANIAVLDMAPEWQNISIFLSTGFRGKAKAVGKACGQRHRSVDITQAISREIQFDASGEDPATIYLDVRQQEGAPLDQSLPSPYSVGPSDTGRLYPPGATLGPSRSVSRVEIAGSPDTPVEARISSPPTSFELDELSRCSREAQGYGRSGRISQYGHGAPHDKMQPKDDIDSAKPYAAN</sequence>
<evidence type="ECO:0000256" key="1">
    <source>
        <dbReference type="SAM" id="MobiDB-lite"/>
    </source>
</evidence>
<feature type="compositionally biased region" description="Basic and acidic residues" evidence="1">
    <location>
        <begin position="316"/>
        <end position="329"/>
    </location>
</feature>
<reference evidence="2 3" key="1">
    <citation type="submission" date="2016-10" db="EMBL/GenBank/DDBJ databases">
        <title>The genome sequence of Colletotrichum fioriniae PJ7.</title>
        <authorList>
            <person name="Baroncelli R."/>
        </authorList>
    </citation>
    <scope>NUCLEOTIDE SEQUENCE [LARGE SCALE GENOMIC DNA]</scope>
    <source>
        <strain evidence="2">Col 31</strain>
    </source>
</reference>
<gene>
    <name evidence="2" type="ORF">CMEL01_13417</name>
</gene>
<keyword evidence="3" id="KW-1185">Reference proteome</keyword>
<organism evidence="2 3">
    <name type="scientific">Colletotrichum melonis</name>
    <dbReference type="NCBI Taxonomy" id="1209925"/>
    <lineage>
        <taxon>Eukaryota</taxon>
        <taxon>Fungi</taxon>
        <taxon>Dikarya</taxon>
        <taxon>Ascomycota</taxon>
        <taxon>Pezizomycotina</taxon>
        <taxon>Sordariomycetes</taxon>
        <taxon>Hypocreomycetidae</taxon>
        <taxon>Glomerellales</taxon>
        <taxon>Glomerellaceae</taxon>
        <taxon>Colletotrichum</taxon>
        <taxon>Colletotrichum acutatum species complex</taxon>
    </lineage>
</organism>
<evidence type="ECO:0000313" key="2">
    <source>
        <dbReference type="EMBL" id="KAK1463348.1"/>
    </source>
</evidence>
<protein>
    <submittedName>
        <fullName evidence="2">Uncharacterized protein</fullName>
    </submittedName>
</protein>
<dbReference type="Proteomes" id="UP001239795">
    <property type="component" value="Unassembled WGS sequence"/>
</dbReference>
<evidence type="ECO:0000313" key="3">
    <source>
        <dbReference type="Proteomes" id="UP001239795"/>
    </source>
</evidence>
<dbReference type="AlphaFoldDB" id="A0AAI9URG5"/>
<name>A0AAI9URG5_9PEZI</name>
<feature type="region of interest" description="Disordered" evidence="1">
    <location>
        <begin position="232"/>
        <end position="336"/>
    </location>
</feature>
<dbReference type="EMBL" id="MLGG01000007">
    <property type="protein sequence ID" value="KAK1463348.1"/>
    <property type="molecule type" value="Genomic_DNA"/>
</dbReference>
<comment type="caution">
    <text evidence="2">The sequence shown here is derived from an EMBL/GenBank/DDBJ whole genome shotgun (WGS) entry which is preliminary data.</text>
</comment>
<proteinExistence type="predicted"/>
<accession>A0AAI9URG5</accession>